<dbReference type="InterPro" id="IPR002549">
    <property type="entry name" value="AI-2E-like"/>
</dbReference>
<dbReference type="Pfam" id="PF01594">
    <property type="entry name" value="AI-2E_transport"/>
    <property type="match status" value="1"/>
</dbReference>
<reference evidence="7" key="1">
    <citation type="journal article" date="2014" name="Int. J. Syst. Evol. Microbiol.">
        <title>Complete genome sequence of Corynebacterium casei LMG S-19264T (=DSM 44701T), isolated from a smear-ripened cheese.</title>
        <authorList>
            <consortium name="US DOE Joint Genome Institute (JGI-PGF)"/>
            <person name="Walter F."/>
            <person name="Albersmeier A."/>
            <person name="Kalinowski J."/>
            <person name="Ruckert C."/>
        </authorList>
    </citation>
    <scope>NUCLEOTIDE SEQUENCE</scope>
    <source>
        <strain evidence="7">JCM 15325</strain>
    </source>
</reference>
<evidence type="ECO:0000256" key="5">
    <source>
        <dbReference type="ARBA" id="ARBA00023136"/>
    </source>
</evidence>
<dbReference type="PANTHER" id="PTHR21716:SF15">
    <property type="entry name" value="TRANSPORT PROTEIN YRRI-RELATED"/>
    <property type="match status" value="1"/>
</dbReference>
<evidence type="ECO:0000313" key="7">
    <source>
        <dbReference type="EMBL" id="GGL40772.1"/>
    </source>
</evidence>
<feature type="transmembrane region" description="Helical" evidence="6">
    <location>
        <begin position="69"/>
        <end position="91"/>
    </location>
</feature>
<accession>A0A917RVY2</accession>
<dbReference type="PANTHER" id="PTHR21716">
    <property type="entry name" value="TRANSMEMBRANE PROTEIN"/>
    <property type="match status" value="1"/>
</dbReference>
<feature type="transmembrane region" description="Helical" evidence="6">
    <location>
        <begin position="241"/>
        <end position="267"/>
    </location>
</feature>
<dbReference type="Proteomes" id="UP000654670">
    <property type="component" value="Unassembled WGS sequence"/>
</dbReference>
<feature type="transmembrane region" description="Helical" evidence="6">
    <location>
        <begin position="152"/>
        <end position="177"/>
    </location>
</feature>
<feature type="transmembrane region" description="Helical" evidence="6">
    <location>
        <begin position="216"/>
        <end position="235"/>
    </location>
</feature>
<feature type="transmembrane region" description="Helical" evidence="6">
    <location>
        <begin position="12"/>
        <end position="30"/>
    </location>
</feature>
<feature type="transmembrane region" description="Helical" evidence="6">
    <location>
        <begin position="310"/>
        <end position="337"/>
    </location>
</feature>
<protein>
    <submittedName>
        <fullName evidence="7">AI-2E family transporter</fullName>
    </submittedName>
</protein>
<feature type="transmembrane region" description="Helical" evidence="6">
    <location>
        <begin position="274"/>
        <end position="290"/>
    </location>
</feature>
<name>A0A917RVY2_9BACL</name>
<dbReference type="AlphaFoldDB" id="A0A917RVY2"/>
<keyword evidence="5 6" id="KW-0472">Membrane</keyword>
<evidence type="ECO:0000256" key="4">
    <source>
        <dbReference type="ARBA" id="ARBA00022989"/>
    </source>
</evidence>
<sequence>MRKWPALQWIKVLSILLLLFLNGYLFYRLLPMLNVLMQFFLKVAFPFAVAGIIAYLLHPLVRRCHRAGIPRTVAILAIYAIFFGGVGFLLYKGGPVFMHELKGLDKEFSKYEAFYQSNIDHVYGSTPEAVHDHVNKALERIRKGTASWADKIIDWCSGLIQSMFTLFIIPFLAFYFLKDADRMKRGAMHLVPRKWRRQTADIFSEMDRSIGNYIRGQLTVCAVLAALASLGLWLLKVPYPFVFGTFIGATDLIPYFGPLIGAAPAILIAATQSVYTVFGVILLILLIQFLEGNVIEPLIVGRSVDIHPLYIMLSLGIGGELAGIVGMLLAIPCFIVIRTCFRHLKDRYRTIDK</sequence>
<evidence type="ECO:0000256" key="3">
    <source>
        <dbReference type="ARBA" id="ARBA00022692"/>
    </source>
</evidence>
<proteinExistence type="inferred from homology"/>
<evidence type="ECO:0000256" key="1">
    <source>
        <dbReference type="ARBA" id="ARBA00004141"/>
    </source>
</evidence>
<dbReference type="GO" id="GO:0055085">
    <property type="term" value="P:transmembrane transport"/>
    <property type="evidence" value="ECO:0007669"/>
    <property type="project" value="TreeGrafter"/>
</dbReference>
<feature type="transmembrane region" description="Helical" evidence="6">
    <location>
        <begin position="36"/>
        <end position="57"/>
    </location>
</feature>
<keyword evidence="4 6" id="KW-1133">Transmembrane helix</keyword>
<dbReference type="RefSeq" id="WP_188800710.1">
    <property type="nucleotide sequence ID" value="NZ_BMOK01000001.1"/>
</dbReference>
<keyword evidence="8" id="KW-1185">Reference proteome</keyword>
<evidence type="ECO:0000313" key="8">
    <source>
        <dbReference type="Proteomes" id="UP000654670"/>
    </source>
</evidence>
<comment type="similarity">
    <text evidence="2">Belongs to the autoinducer-2 exporter (AI-2E) (TC 2.A.86) family.</text>
</comment>
<dbReference type="EMBL" id="BMOK01000001">
    <property type="protein sequence ID" value="GGL40772.1"/>
    <property type="molecule type" value="Genomic_DNA"/>
</dbReference>
<organism evidence="7 8">
    <name type="scientific">Sporolactobacillus putidus</name>
    <dbReference type="NCBI Taxonomy" id="492735"/>
    <lineage>
        <taxon>Bacteria</taxon>
        <taxon>Bacillati</taxon>
        <taxon>Bacillota</taxon>
        <taxon>Bacilli</taxon>
        <taxon>Bacillales</taxon>
        <taxon>Sporolactobacillaceae</taxon>
        <taxon>Sporolactobacillus</taxon>
    </lineage>
</organism>
<evidence type="ECO:0000256" key="6">
    <source>
        <dbReference type="SAM" id="Phobius"/>
    </source>
</evidence>
<gene>
    <name evidence="7" type="ORF">GCM10007968_00850</name>
</gene>
<dbReference type="GO" id="GO:0016020">
    <property type="term" value="C:membrane"/>
    <property type="evidence" value="ECO:0007669"/>
    <property type="project" value="UniProtKB-SubCell"/>
</dbReference>
<comment type="caution">
    <text evidence="7">The sequence shown here is derived from an EMBL/GenBank/DDBJ whole genome shotgun (WGS) entry which is preliminary data.</text>
</comment>
<evidence type="ECO:0000256" key="2">
    <source>
        <dbReference type="ARBA" id="ARBA00009773"/>
    </source>
</evidence>
<keyword evidence="3 6" id="KW-0812">Transmembrane</keyword>
<reference evidence="7" key="2">
    <citation type="submission" date="2020-09" db="EMBL/GenBank/DDBJ databases">
        <authorList>
            <person name="Sun Q."/>
            <person name="Ohkuma M."/>
        </authorList>
    </citation>
    <scope>NUCLEOTIDE SEQUENCE</scope>
    <source>
        <strain evidence="7">JCM 15325</strain>
    </source>
</reference>
<comment type="subcellular location">
    <subcellularLocation>
        <location evidence="1">Membrane</location>
        <topology evidence="1">Multi-pass membrane protein</topology>
    </subcellularLocation>
</comment>